<keyword evidence="5" id="KW-0808">Transferase</keyword>
<dbReference type="Gene3D" id="3.30.300.30">
    <property type="match status" value="1"/>
</dbReference>
<dbReference type="InterPro" id="IPR013120">
    <property type="entry name" value="FAR_NAD-bd"/>
</dbReference>
<organism evidence="8">
    <name type="scientific">Periglandula ipomoeae</name>
    <dbReference type="NCBI Taxonomy" id="1037530"/>
    <lineage>
        <taxon>Eukaryota</taxon>
        <taxon>Fungi</taxon>
        <taxon>Dikarya</taxon>
        <taxon>Ascomycota</taxon>
        <taxon>Pezizomycotina</taxon>
        <taxon>Sordariomycetes</taxon>
        <taxon>Hypocreomycetidae</taxon>
        <taxon>Hypocreales</taxon>
        <taxon>Clavicipitaceae</taxon>
        <taxon>Periglandula</taxon>
    </lineage>
</organism>
<dbReference type="GO" id="GO:0005737">
    <property type="term" value="C:cytoplasm"/>
    <property type="evidence" value="ECO:0007669"/>
    <property type="project" value="TreeGrafter"/>
</dbReference>
<dbReference type="Pfam" id="PF00550">
    <property type="entry name" value="PP-binding"/>
    <property type="match status" value="1"/>
</dbReference>
<evidence type="ECO:0000256" key="5">
    <source>
        <dbReference type="ARBA" id="ARBA00022679"/>
    </source>
</evidence>
<dbReference type="EMBL" id="JN182229">
    <property type="protein sequence ID" value="AEV21230.1"/>
    <property type="molecule type" value="Genomic_DNA"/>
</dbReference>
<dbReference type="GO" id="GO:0044550">
    <property type="term" value="P:secondary metabolite biosynthetic process"/>
    <property type="evidence" value="ECO:0007669"/>
    <property type="project" value="TreeGrafter"/>
</dbReference>
<gene>
    <name evidence="8" type="primary">lpsC</name>
</gene>
<feature type="region of interest" description="Disordered" evidence="6">
    <location>
        <begin position="1343"/>
        <end position="1363"/>
    </location>
</feature>
<dbReference type="Gene3D" id="3.30.559.30">
    <property type="entry name" value="Nonribosomal peptide synthetase, condensation domain"/>
    <property type="match status" value="2"/>
</dbReference>
<sequence>MNSVKVNLDGIGSFWHEHVTAREISFSTIFLTAWGILLRTYLNTNQVFFEYKQPRCENLRESDGISELIINLRPCILNFDGSPTANDMVYRAESVLYGAHSVRDDFEHEIHRETETNRGTFYNTCMVFSAGAQFQSDTTDRLAYNGVDAKHAVNHDMTVYVVSEKLCILLYKTHCFADDQAAHVAAALETVFKSVADAPHRLIREIEVLSQLDKDKLLKWNASPPIASETCLHDLVHRQCDLNPDLPAVIAWDGSFTYKELDSLSSFLAKRLHAARVGPDVFVTICANRCKWIPVAMLGIIKAGGAFCALDLSHPLDRLREMCDALKSTITVTTSTESKEASQLASNVIVIDESAQIESSGADPKNEQPKLSNAHSRNALYAVFTSGSSGKPKGVVIEHRSFSSTALASLQPLDIRPDDRVLHFAAYAFDLSIFEILTPLMSGASVVIPSEKDRRESLAHAVKEFGATWAFLTPTVARMYQPDDFPSLRTLSLGGELIQTSDIALWGSKNLVTGYNPAESCPLGISGPAKLSEARFLGWSFSSQAAWIVDPEDYNKLMPVGAIGELLIEGPAVARGYIHDSSGMLPESPFIHSPPSWLFRFRSKISSDTRLYRTGDLVRYGHDASIYYIGRKDSQIKIRGQRIEPGEIECQLHSALSYDKFRVAIEAVELRGSSKIIAFLSKDSRGLESDDDAVGQIQLEVATRELEICIANATSRLQNIMPAYMIPSTFLSVNYIPISRSGKIDRRRLKSFALSLPRETLLRANGPETGDLPKSNDELRLQRIFSLVLGIPLDNIRVDSDFFRLGGDSLQAMKLLALAPKEGLSNLLYEDIFRYPRLKDMAKASESNYTKKDVTSWNSSCIRPFSLVIDDVSLIDIATKQCGIKKEAIEDIYPCTPMQASIMGLTVTGKVESFSTFIFTLKDHIDVMCIKEAWYTVHKASPLLRTRIICGQTGGLYQVVVKEDFFWDEGRYGNVVCRESRPSVGFGVPLVQLYLVKGQLVVTIHRALYDAWSFPHLLNEVSDSYCGLPSRPRPHFNYYVSYIAKSLDSAVSFWRAELEDSDPAQFPKPTLHKYKPGPRACLGIRVPTKQECDDIMACKLRLAWAVTTYARTNNKDVIFGVLSSGRNISMKGAEEIPGPISTITPLRVMIDGTQDVGEALEELQYRGEEQAMYSHLGLRRIGQLGQNATAACQFQTVLAVELNLPELKGAWFKDHVALHDHAETGSYLLTIKCVIRPNHVDIVAIFDQQDLPELEVQHILSQFEYIFRQVHRKRSSKMAIADIDTANFEDWTTFQKLSIPMTSDGCDGINLRNKDVLLNKTINHGGVETAICTFHDSLEEAAVATDEKPRSNSRGSGTTQFSTEPSYSVDLISEINRYDLAITRAHHTLGSDQLSGPDVMVEQQNTDTFTVFLTGANGFIGTQILRQCLEDKKISRVIALVRGGSAKEARSRTEESARRAQWWSDCHGQKLDVWPGDLSLPQLGLGQTHWSLLEDGRTVSVIIHNGASVHWLKSYADLEATNVCATAQLLQLAVRNPHLRFVYVSSGRYKDPIEEVEELAAVEIAAAAIPYSQTKFVAESLVRRATARMPRGHSNLAVVSLGLIIGDSSAGVVNVDDYLWRLLAACIKAGMYNTNAVAKWIPISDVTSTAKTIIKTALEPAGVTATVKPVTGGLTWREIWDMVSEMGYDIEPMPESEWMATVRRDIETEQEKHPLWTLSHMVESQLKNAEPAWADSWRGDEVASLRLRMAFKRSLQFLCQVGFLPEPVGQLQNVDREINRSAFARSW</sequence>
<dbReference type="Gene3D" id="1.10.1200.10">
    <property type="entry name" value="ACP-like"/>
    <property type="match status" value="1"/>
</dbReference>
<dbReference type="CDD" id="cd19545">
    <property type="entry name" value="FUM14_C_NRPS-like"/>
    <property type="match status" value="1"/>
</dbReference>
<dbReference type="SUPFAM" id="SSF52777">
    <property type="entry name" value="CoA-dependent acyltransferases"/>
    <property type="match status" value="3"/>
</dbReference>
<dbReference type="PROSITE" id="PS00012">
    <property type="entry name" value="PHOSPHOPANTETHEINE"/>
    <property type="match status" value="1"/>
</dbReference>
<dbReference type="InterPro" id="IPR009081">
    <property type="entry name" value="PP-bd_ACP"/>
</dbReference>
<dbReference type="InterPro" id="IPR036736">
    <property type="entry name" value="ACP-like_sf"/>
</dbReference>
<dbReference type="Gene3D" id="2.30.38.10">
    <property type="entry name" value="Luciferase, Domain 3"/>
    <property type="match status" value="1"/>
</dbReference>
<dbReference type="GO" id="GO:0043041">
    <property type="term" value="P:amino acid activation for nonribosomal peptide biosynthetic process"/>
    <property type="evidence" value="ECO:0007669"/>
    <property type="project" value="TreeGrafter"/>
</dbReference>
<dbReference type="Gene3D" id="3.30.559.10">
    <property type="entry name" value="Chloramphenicol acetyltransferase-like domain"/>
    <property type="match status" value="1"/>
</dbReference>
<dbReference type="Pfam" id="PF00501">
    <property type="entry name" value="AMP-binding"/>
    <property type="match status" value="1"/>
</dbReference>
<evidence type="ECO:0000313" key="8">
    <source>
        <dbReference type="EMBL" id="AEV21230.1"/>
    </source>
</evidence>
<dbReference type="InterPro" id="IPR036291">
    <property type="entry name" value="NAD(P)-bd_dom_sf"/>
</dbReference>
<keyword evidence="4" id="KW-0436">Ligase</keyword>
<dbReference type="Gene3D" id="3.40.50.720">
    <property type="entry name" value="NAD(P)-binding Rossmann-like Domain"/>
    <property type="match status" value="1"/>
</dbReference>
<dbReference type="InterPro" id="IPR010080">
    <property type="entry name" value="Thioester_reductase-like_dom"/>
</dbReference>
<dbReference type="Pfam" id="PF07993">
    <property type="entry name" value="NAD_binding_4"/>
    <property type="match status" value="1"/>
</dbReference>
<dbReference type="GO" id="GO:0031177">
    <property type="term" value="F:phosphopantetheine binding"/>
    <property type="evidence" value="ECO:0007669"/>
    <property type="project" value="TreeGrafter"/>
</dbReference>
<dbReference type="InterPro" id="IPR006162">
    <property type="entry name" value="Ppantetheine_attach_site"/>
</dbReference>
<evidence type="ECO:0000256" key="3">
    <source>
        <dbReference type="ARBA" id="ARBA00022553"/>
    </source>
</evidence>
<dbReference type="GO" id="GO:0016740">
    <property type="term" value="F:transferase activity"/>
    <property type="evidence" value="ECO:0007669"/>
    <property type="project" value="UniProtKB-KW"/>
</dbReference>
<evidence type="ECO:0000259" key="7">
    <source>
        <dbReference type="PROSITE" id="PS50075"/>
    </source>
</evidence>
<evidence type="ECO:0000256" key="6">
    <source>
        <dbReference type="SAM" id="MobiDB-lite"/>
    </source>
</evidence>
<proteinExistence type="predicted"/>
<dbReference type="GO" id="GO:0016874">
    <property type="term" value="F:ligase activity"/>
    <property type="evidence" value="ECO:0007669"/>
    <property type="project" value="UniProtKB-KW"/>
</dbReference>
<evidence type="ECO:0000256" key="2">
    <source>
        <dbReference type="ARBA" id="ARBA00022450"/>
    </source>
</evidence>
<dbReference type="InterPro" id="IPR000873">
    <property type="entry name" value="AMP-dep_synth/lig_dom"/>
</dbReference>
<dbReference type="SUPFAM" id="SSF56801">
    <property type="entry name" value="Acetyl-CoA synthetase-like"/>
    <property type="match status" value="1"/>
</dbReference>
<dbReference type="CDD" id="cd05918">
    <property type="entry name" value="A_NRPS_SidN3_like"/>
    <property type="match status" value="1"/>
</dbReference>
<protein>
    <submittedName>
        <fullName evidence="8">Lysergyl peptide synthetase subunit 3 LPS3</fullName>
    </submittedName>
</protein>
<dbReference type="InterPro" id="IPR023213">
    <property type="entry name" value="CAT-like_dom_sf"/>
</dbReference>
<comment type="pathway">
    <text evidence="1">Alkaloid biosynthesis; ergot alkaloid biosynthesis.</text>
</comment>
<dbReference type="SUPFAM" id="SSF51735">
    <property type="entry name" value="NAD(P)-binding Rossmann-fold domains"/>
    <property type="match status" value="1"/>
</dbReference>
<dbReference type="NCBIfam" id="TIGR01746">
    <property type="entry name" value="Thioester-redct"/>
    <property type="match status" value="1"/>
</dbReference>
<evidence type="ECO:0000256" key="1">
    <source>
        <dbReference type="ARBA" id="ARBA00005107"/>
    </source>
</evidence>
<dbReference type="Pfam" id="PF00668">
    <property type="entry name" value="Condensation"/>
    <property type="match status" value="1"/>
</dbReference>
<dbReference type="InterPro" id="IPR001242">
    <property type="entry name" value="Condensation_dom"/>
</dbReference>
<keyword evidence="2" id="KW-0596">Phosphopantetheine</keyword>
<dbReference type="InterPro" id="IPR045851">
    <property type="entry name" value="AMP-bd_C_sf"/>
</dbReference>
<keyword evidence="3" id="KW-0597">Phosphoprotein</keyword>
<name>G9FM52_9HYPO</name>
<reference evidence="8" key="1">
    <citation type="submission" date="2011-06" db="EMBL/GenBank/DDBJ databases">
        <title>The genome sequence of Periglandula ipomoeae lasaF13.</title>
        <authorList>
            <person name="Florea S."/>
            <person name="Johnson R.D."/>
            <person name="Panaccione D.G."/>
            <person name="Voisey C.R."/>
            <person name="Schardl C.L."/>
        </authorList>
    </citation>
    <scope>NUCLEOTIDE SEQUENCE</scope>
    <source>
        <strain evidence="8">LasaF13</strain>
    </source>
</reference>
<evidence type="ECO:0000256" key="4">
    <source>
        <dbReference type="ARBA" id="ARBA00022598"/>
    </source>
</evidence>
<dbReference type="Gene3D" id="3.40.50.980">
    <property type="match status" value="2"/>
</dbReference>
<dbReference type="PANTHER" id="PTHR45527">
    <property type="entry name" value="NONRIBOSOMAL PEPTIDE SYNTHETASE"/>
    <property type="match status" value="1"/>
</dbReference>
<dbReference type="PANTHER" id="PTHR45527:SF16">
    <property type="entry name" value="NONRIBOSOMAL PEPTIDE SYNTHASE ATNA-RELATED"/>
    <property type="match status" value="1"/>
</dbReference>
<feature type="domain" description="Carrier" evidence="7">
    <location>
        <begin position="775"/>
        <end position="849"/>
    </location>
</feature>
<feature type="compositionally biased region" description="Polar residues" evidence="6">
    <location>
        <begin position="1352"/>
        <end position="1363"/>
    </location>
</feature>
<dbReference type="SUPFAM" id="SSF47336">
    <property type="entry name" value="ACP-like"/>
    <property type="match status" value="1"/>
</dbReference>
<accession>G9FM52</accession>
<dbReference type="PROSITE" id="PS50075">
    <property type="entry name" value="CARRIER"/>
    <property type="match status" value="1"/>
</dbReference>